<organism evidence="4 5">
    <name type="scientific">Tritrichomonas musculus</name>
    <dbReference type="NCBI Taxonomy" id="1915356"/>
    <lineage>
        <taxon>Eukaryota</taxon>
        <taxon>Metamonada</taxon>
        <taxon>Parabasalia</taxon>
        <taxon>Tritrichomonadida</taxon>
        <taxon>Tritrichomonadidae</taxon>
        <taxon>Tritrichomonas</taxon>
    </lineage>
</organism>
<feature type="domain" description="RING-type" evidence="3">
    <location>
        <begin position="214"/>
        <end position="253"/>
    </location>
</feature>
<dbReference type="SUPFAM" id="SSF57850">
    <property type="entry name" value="RING/U-box"/>
    <property type="match status" value="1"/>
</dbReference>
<keyword evidence="1" id="KW-0863">Zinc-finger</keyword>
<evidence type="ECO:0000313" key="5">
    <source>
        <dbReference type="Proteomes" id="UP001470230"/>
    </source>
</evidence>
<proteinExistence type="predicted"/>
<feature type="region of interest" description="Disordered" evidence="2">
    <location>
        <begin position="1"/>
        <end position="36"/>
    </location>
</feature>
<dbReference type="EMBL" id="JAPFFF010000009">
    <property type="protein sequence ID" value="KAK8883307.1"/>
    <property type="molecule type" value="Genomic_DNA"/>
</dbReference>
<sequence length="258" mass="29204">MGNNSSKIKKDKEVGKTPPPKIRSNTYFGGNGQIGDIDDEHIEETLRDLNLERLYQQAPQLRPADPSQQPPREQLKTMISISDPNPYIKIIGSVHLLVFGLKLQAPSRIIIIANNLINSLSVDVCDRTTIGIPIPAFSDFVVEILPDLEHSTTLIKEGFTQVIKHTFEFKLIDLNESFKYTYLGQKLFVTDYRFYQMIVNKYCDQVNEENQNICFCCLKNAADTAVSSCGHNVICSDCKSKYQIQYCNCPICNQKSTI</sequence>
<keyword evidence="1" id="KW-0862">Zinc</keyword>
<reference evidence="4 5" key="1">
    <citation type="submission" date="2024-04" db="EMBL/GenBank/DDBJ databases">
        <title>Tritrichomonas musculus Genome.</title>
        <authorList>
            <person name="Alves-Ferreira E."/>
            <person name="Grigg M."/>
            <person name="Lorenzi H."/>
            <person name="Galac M."/>
        </authorList>
    </citation>
    <scope>NUCLEOTIDE SEQUENCE [LARGE SCALE GENOMIC DNA]</scope>
    <source>
        <strain evidence="4 5">EAF2021</strain>
    </source>
</reference>
<dbReference type="InterPro" id="IPR001841">
    <property type="entry name" value="Znf_RING"/>
</dbReference>
<gene>
    <name evidence="4" type="ORF">M9Y10_045957</name>
</gene>
<dbReference type="InterPro" id="IPR013083">
    <property type="entry name" value="Znf_RING/FYVE/PHD"/>
</dbReference>
<dbReference type="Pfam" id="PF13920">
    <property type="entry name" value="zf-C3HC4_3"/>
    <property type="match status" value="1"/>
</dbReference>
<keyword evidence="1" id="KW-0479">Metal-binding</keyword>
<keyword evidence="5" id="KW-1185">Reference proteome</keyword>
<evidence type="ECO:0000259" key="3">
    <source>
        <dbReference type="PROSITE" id="PS50089"/>
    </source>
</evidence>
<name>A0ABR2JYH8_9EUKA</name>
<dbReference type="PROSITE" id="PS50089">
    <property type="entry name" value="ZF_RING_2"/>
    <property type="match status" value="1"/>
</dbReference>
<dbReference type="Gene3D" id="3.30.40.10">
    <property type="entry name" value="Zinc/RING finger domain, C3HC4 (zinc finger)"/>
    <property type="match status" value="1"/>
</dbReference>
<comment type="caution">
    <text evidence="4">The sequence shown here is derived from an EMBL/GenBank/DDBJ whole genome shotgun (WGS) entry which is preliminary data.</text>
</comment>
<evidence type="ECO:0000313" key="4">
    <source>
        <dbReference type="EMBL" id="KAK8883307.1"/>
    </source>
</evidence>
<accession>A0ABR2JYH8</accession>
<protein>
    <recommendedName>
        <fullName evidence="3">RING-type domain-containing protein</fullName>
    </recommendedName>
</protein>
<evidence type="ECO:0000256" key="2">
    <source>
        <dbReference type="SAM" id="MobiDB-lite"/>
    </source>
</evidence>
<evidence type="ECO:0000256" key="1">
    <source>
        <dbReference type="PROSITE-ProRule" id="PRU00175"/>
    </source>
</evidence>
<dbReference type="Proteomes" id="UP001470230">
    <property type="component" value="Unassembled WGS sequence"/>
</dbReference>